<reference evidence="3" key="1">
    <citation type="submission" date="2022-11" db="EMBL/GenBank/DDBJ databases">
        <title>Centuries of genome instability and evolution in soft-shell clam transmissible cancer (bioRxiv).</title>
        <authorList>
            <person name="Hart S.F.M."/>
            <person name="Yonemitsu M.A."/>
            <person name="Giersch R.M."/>
            <person name="Beal B.F."/>
            <person name="Arriagada G."/>
            <person name="Davis B.W."/>
            <person name="Ostrander E.A."/>
            <person name="Goff S.P."/>
            <person name="Metzger M.J."/>
        </authorList>
    </citation>
    <scope>NUCLEOTIDE SEQUENCE</scope>
    <source>
        <strain evidence="3">MELC-2E11</strain>
        <tissue evidence="3">Siphon/mantle</tissue>
    </source>
</reference>
<proteinExistence type="predicted"/>
<keyword evidence="4" id="KW-1185">Reference proteome</keyword>
<gene>
    <name evidence="3" type="ORF">MAR_019452</name>
</gene>
<evidence type="ECO:0008006" key="5">
    <source>
        <dbReference type="Google" id="ProtNLM"/>
    </source>
</evidence>
<keyword evidence="2" id="KW-0732">Signal</keyword>
<dbReference type="Pfam" id="PF22633">
    <property type="entry name" value="F5_F8_type_C_2"/>
    <property type="match status" value="1"/>
</dbReference>
<feature type="compositionally biased region" description="Low complexity" evidence="1">
    <location>
        <begin position="237"/>
        <end position="265"/>
    </location>
</feature>
<feature type="chain" id="PRO_5047548748" description="F5/8 type C domain-containing protein" evidence="2">
    <location>
        <begin position="23"/>
        <end position="275"/>
    </location>
</feature>
<evidence type="ECO:0000256" key="2">
    <source>
        <dbReference type="SAM" id="SignalP"/>
    </source>
</evidence>
<feature type="signal peptide" evidence="2">
    <location>
        <begin position="1"/>
        <end position="22"/>
    </location>
</feature>
<dbReference type="Gene3D" id="2.60.120.260">
    <property type="entry name" value="Galactose-binding domain-like"/>
    <property type="match status" value="1"/>
</dbReference>
<feature type="compositionally biased region" description="Polar residues" evidence="1">
    <location>
        <begin position="226"/>
        <end position="236"/>
    </location>
</feature>
<dbReference type="EMBL" id="CP111016">
    <property type="protein sequence ID" value="WAR04083.1"/>
    <property type="molecule type" value="Genomic_DNA"/>
</dbReference>
<name>A0ABY7E254_MYAAR</name>
<accession>A0ABY7E254</accession>
<feature type="region of interest" description="Disordered" evidence="1">
    <location>
        <begin position="196"/>
        <end position="265"/>
    </location>
</feature>
<feature type="compositionally biased region" description="Low complexity" evidence="1">
    <location>
        <begin position="207"/>
        <end position="225"/>
    </location>
</feature>
<dbReference type="InterPro" id="IPR008979">
    <property type="entry name" value="Galactose-bd-like_sf"/>
</dbReference>
<feature type="compositionally biased region" description="Polar residues" evidence="1">
    <location>
        <begin position="196"/>
        <end position="206"/>
    </location>
</feature>
<dbReference type="SUPFAM" id="SSF49785">
    <property type="entry name" value="Galactose-binding domain-like"/>
    <property type="match status" value="1"/>
</dbReference>
<evidence type="ECO:0000313" key="4">
    <source>
        <dbReference type="Proteomes" id="UP001164746"/>
    </source>
</evidence>
<protein>
    <recommendedName>
        <fullName evidence="5">F5/8 type C domain-containing protein</fullName>
    </recommendedName>
</protein>
<evidence type="ECO:0000313" key="3">
    <source>
        <dbReference type="EMBL" id="WAR04083.1"/>
    </source>
</evidence>
<organism evidence="3 4">
    <name type="scientific">Mya arenaria</name>
    <name type="common">Soft-shell clam</name>
    <dbReference type="NCBI Taxonomy" id="6604"/>
    <lineage>
        <taxon>Eukaryota</taxon>
        <taxon>Metazoa</taxon>
        <taxon>Spiralia</taxon>
        <taxon>Lophotrochozoa</taxon>
        <taxon>Mollusca</taxon>
        <taxon>Bivalvia</taxon>
        <taxon>Autobranchia</taxon>
        <taxon>Heteroconchia</taxon>
        <taxon>Euheterodonta</taxon>
        <taxon>Imparidentia</taxon>
        <taxon>Neoheterodontei</taxon>
        <taxon>Myida</taxon>
        <taxon>Myoidea</taxon>
        <taxon>Myidae</taxon>
        <taxon>Mya</taxon>
    </lineage>
</organism>
<dbReference type="Proteomes" id="UP001164746">
    <property type="component" value="Chromosome 5"/>
</dbReference>
<evidence type="ECO:0000256" key="1">
    <source>
        <dbReference type="SAM" id="MobiDB-lite"/>
    </source>
</evidence>
<sequence length="275" mass="28864">MKGAIYILWLFQLYGKLHYADTAVVNLALGATTSQFDTLEYSGFTWDSDKAVDGCTLQDNPETQQCCAASLGTAENFWRVDLNTTYRVSRVMVYGRNDGQGIQQTGGFKLHVTDGSGQEEQVYDNNGMVYGNGVFDVRFVEPCADGMYGGDCEFTCGQCQGGAPCDKVTGVCSGGCQPGWETSTCNIASTTLPVIQTSTSGPSTNISPGSESSTMNSSPESGSSTINSPPGQGSTDSQNPSSGSSLTPSQTTGQGQSSTTSGTYTGNLIKFGLKI</sequence>